<name>A0A919H353_9ACTN</name>
<accession>A0A919H353</accession>
<reference evidence="4" key="1">
    <citation type="submission" date="2020-09" db="EMBL/GenBank/DDBJ databases">
        <title>Whole genome shotgun sequence of Streptomyces xanthophaeus NBRC 12829.</title>
        <authorList>
            <person name="Komaki H."/>
            <person name="Tamura T."/>
        </authorList>
    </citation>
    <scope>NUCLEOTIDE SEQUENCE</scope>
    <source>
        <strain evidence="4">NBRC 12829</strain>
    </source>
</reference>
<keyword evidence="5" id="KW-1185">Reference proteome</keyword>
<protein>
    <recommendedName>
        <fullName evidence="3">PepSY domain-containing protein</fullName>
    </recommendedName>
</protein>
<evidence type="ECO:0000259" key="3">
    <source>
        <dbReference type="Pfam" id="PF03413"/>
    </source>
</evidence>
<dbReference type="Proteomes" id="UP000600026">
    <property type="component" value="Unassembled WGS sequence"/>
</dbReference>
<sequence>MGGVRPLPAVPGNRARSGRPEEVQPMKRNVYVCAAASAVLILAGPVTAAAAPSADTARTLPAAAAARVDVTAEGAAAAALKHTPGVVESLDKDGSVWHVDVISKDGKEHVELEVNAASGAVTQRDKDANDNPAEYKTLTGAKVDAEQAMKAALAAHPGQVTSVNWEDEDDNAGAPYWEVEIKASGGKTQNVHVDPTTAKVTASSSDDNDNNDNDDDNDDN</sequence>
<feature type="domain" description="PepSY" evidence="3">
    <location>
        <begin position="71"/>
        <end position="122"/>
    </location>
</feature>
<gene>
    <name evidence="4" type="ORF">Sxan_47050</name>
</gene>
<dbReference type="AlphaFoldDB" id="A0A919H353"/>
<dbReference type="Pfam" id="PF03413">
    <property type="entry name" value="PepSY"/>
    <property type="match status" value="2"/>
</dbReference>
<feature type="chain" id="PRO_5039630493" description="PepSY domain-containing protein" evidence="2">
    <location>
        <begin position="49"/>
        <end position="220"/>
    </location>
</feature>
<evidence type="ECO:0000256" key="1">
    <source>
        <dbReference type="SAM" id="MobiDB-lite"/>
    </source>
</evidence>
<dbReference type="InterPro" id="IPR025711">
    <property type="entry name" value="PepSY"/>
</dbReference>
<organism evidence="4 5">
    <name type="scientific">Streptomyces xanthophaeus</name>
    <dbReference type="NCBI Taxonomy" id="67385"/>
    <lineage>
        <taxon>Bacteria</taxon>
        <taxon>Bacillati</taxon>
        <taxon>Actinomycetota</taxon>
        <taxon>Actinomycetes</taxon>
        <taxon>Kitasatosporales</taxon>
        <taxon>Streptomycetaceae</taxon>
        <taxon>Streptomyces</taxon>
    </lineage>
</organism>
<evidence type="ECO:0000256" key="2">
    <source>
        <dbReference type="SAM" id="SignalP"/>
    </source>
</evidence>
<proteinExistence type="predicted"/>
<comment type="caution">
    <text evidence="4">The sequence shown here is derived from an EMBL/GenBank/DDBJ whole genome shotgun (WGS) entry which is preliminary data.</text>
</comment>
<evidence type="ECO:0000313" key="4">
    <source>
        <dbReference type="EMBL" id="GHI87341.1"/>
    </source>
</evidence>
<evidence type="ECO:0000313" key="5">
    <source>
        <dbReference type="Proteomes" id="UP000600026"/>
    </source>
</evidence>
<feature type="region of interest" description="Disordered" evidence="1">
    <location>
        <begin position="1"/>
        <end position="24"/>
    </location>
</feature>
<feature type="signal peptide" evidence="2">
    <location>
        <begin position="1"/>
        <end position="48"/>
    </location>
</feature>
<dbReference type="Gene3D" id="3.10.450.40">
    <property type="match status" value="2"/>
</dbReference>
<feature type="compositionally biased region" description="Acidic residues" evidence="1">
    <location>
        <begin position="206"/>
        <end position="220"/>
    </location>
</feature>
<keyword evidence="2" id="KW-0732">Signal</keyword>
<feature type="domain" description="PepSY" evidence="3">
    <location>
        <begin position="142"/>
        <end position="202"/>
    </location>
</feature>
<dbReference type="EMBL" id="BNEE01000006">
    <property type="protein sequence ID" value="GHI87341.1"/>
    <property type="molecule type" value="Genomic_DNA"/>
</dbReference>
<feature type="region of interest" description="Disordered" evidence="1">
    <location>
        <begin position="184"/>
        <end position="220"/>
    </location>
</feature>